<organism evidence="1 2">
    <name type="scientific">Fulvimarina pelagi HTCC2506</name>
    <dbReference type="NCBI Taxonomy" id="314231"/>
    <lineage>
        <taxon>Bacteria</taxon>
        <taxon>Pseudomonadati</taxon>
        <taxon>Pseudomonadota</taxon>
        <taxon>Alphaproteobacteria</taxon>
        <taxon>Hyphomicrobiales</taxon>
        <taxon>Aurantimonadaceae</taxon>
        <taxon>Fulvimarina</taxon>
    </lineage>
</organism>
<dbReference type="EMBL" id="AATP01000012">
    <property type="protein sequence ID" value="EAU39791.1"/>
    <property type="molecule type" value="Genomic_DNA"/>
</dbReference>
<dbReference type="HOGENOM" id="CLU_3365146_0_0_5"/>
<evidence type="ECO:0000313" key="2">
    <source>
        <dbReference type="Proteomes" id="UP000004310"/>
    </source>
</evidence>
<accession>Q0FXU2</accession>
<name>Q0FXU2_9HYPH</name>
<gene>
    <name evidence="1" type="ORF">FP2506_00215</name>
</gene>
<protein>
    <submittedName>
        <fullName evidence="1">Uncharacterized protein</fullName>
    </submittedName>
</protein>
<comment type="caution">
    <text evidence="1">The sequence shown here is derived from an EMBL/GenBank/DDBJ whole genome shotgun (WGS) entry which is preliminary data.</text>
</comment>
<proteinExistence type="predicted"/>
<dbReference type="AlphaFoldDB" id="Q0FXU2"/>
<keyword evidence="2" id="KW-1185">Reference proteome</keyword>
<reference evidence="1 2" key="1">
    <citation type="journal article" date="2010" name="J. Bacteriol.">
        <title>Genome sequence of Fulvimarina pelagi HTCC2506T, a Mn(II)-oxidizing alphaproteobacterium possessing an aerobic anoxygenic photosynthetic gene cluster and Xanthorhodopsin.</title>
        <authorList>
            <person name="Kang I."/>
            <person name="Oh H.M."/>
            <person name="Lim S.I."/>
            <person name="Ferriera S."/>
            <person name="Giovannoni S.J."/>
            <person name="Cho J.C."/>
        </authorList>
    </citation>
    <scope>NUCLEOTIDE SEQUENCE [LARGE SCALE GENOMIC DNA]</scope>
    <source>
        <strain evidence="1 2">HTCC2506</strain>
    </source>
</reference>
<dbReference type="Proteomes" id="UP000004310">
    <property type="component" value="Unassembled WGS sequence"/>
</dbReference>
<evidence type="ECO:0000313" key="1">
    <source>
        <dbReference type="EMBL" id="EAU39791.1"/>
    </source>
</evidence>
<sequence>MILDHMKRCIGDEVAEDGRPAEDALHEFKTLAKYL</sequence>